<evidence type="ECO:0000313" key="3">
    <source>
        <dbReference type="Proteomes" id="UP000756132"/>
    </source>
</evidence>
<reference evidence="2" key="2">
    <citation type="journal article" date="2022" name="Microb. Genom.">
        <title>A chromosome-scale genome assembly of the tomato pathogen Cladosporium fulvum reveals a compartmentalized genome architecture and the presence of a dispensable chromosome.</title>
        <authorList>
            <person name="Zaccaron A.Z."/>
            <person name="Chen L.H."/>
            <person name="Samaras A."/>
            <person name="Stergiopoulos I."/>
        </authorList>
    </citation>
    <scope>NUCLEOTIDE SEQUENCE</scope>
    <source>
        <strain evidence="2">Race5_Kim</strain>
    </source>
</reference>
<name>A0A9Q8P734_PASFU</name>
<dbReference type="KEGG" id="ffu:CLAFUR5_08788"/>
<dbReference type="EMBL" id="CP090165">
    <property type="protein sequence ID" value="UJO15643.1"/>
    <property type="molecule type" value="Genomic_DNA"/>
</dbReference>
<keyword evidence="3" id="KW-1185">Reference proteome</keyword>
<organism evidence="2 3">
    <name type="scientific">Passalora fulva</name>
    <name type="common">Tomato leaf mold</name>
    <name type="synonym">Cladosporium fulvum</name>
    <dbReference type="NCBI Taxonomy" id="5499"/>
    <lineage>
        <taxon>Eukaryota</taxon>
        <taxon>Fungi</taxon>
        <taxon>Dikarya</taxon>
        <taxon>Ascomycota</taxon>
        <taxon>Pezizomycotina</taxon>
        <taxon>Dothideomycetes</taxon>
        <taxon>Dothideomycetidae</taxon>
        <taxon>Mycosphaerellales</taxon>
        <taxon>Mycosphaerellaceae</taxon>
        <taxon>Fulvia</taxon>
    </lineage>
</organism>
<feature type="region of interest" description="Disordered" evidence="1">
    <location>
        <begin position="191"/>
        <end position="210"/>
    </location>
</feature>
<dbReference type="RefSeq" id="XP_047760009.1">
    <property type="nucleotide sequence ID" value="XM_047907936.1"/>
</dbReference>
<evidence type="ECO:0000313" key="2">
    <source>
        <dbReference type="EMBL" id="UJO15643.1"/>
    </source>
</evidence>
<dbReference type="GeneID" id="71988666"/>
<gene>
    <name evidence="2" type="ORF">CLAFUR5_08788</name>
</gene>
<protein>
    <submittedName>
        <fullName evidence="2">Uncharacterized protein</fullName>
    </submittedName>
</protein>
<sequence>MLMLAEVRAYVQDRLVADLEGFELALHSLSAREIATRSGGHTHVDAPIATQTRDEVLGEEHGDNFRYKMSENIRRQLSGGEVKGMGIGDFSKMKEVFDSAPTGKMPNPLDAGLAMLPSINFLSTFEGVSVDEVSTVDGMGQTLKDAIITMILLDETRAAQESDVAAMKFGWGKTQRDVDDRERLKEMERLLEIPRSKTEQDERQFDEKASVGDKLKEGFSKLKMKASSKS</sequence>
<dbReference type="AlphaFoldDB" id="A0A9Q8P734"/>
<evidence type="ECO:0000256" key="1">
    <source>
        <dbReference type="SAM" id="MobiDB-lite"/>
    </source>
</evidence>
<accession>A0A9Q8P734</accession>
<dbReference type="Proteomes" id="UP000756132">
    <property type="component" value="Chromosome 3"/>
</dbReference>
<reference evidence="2" key="1">
    <citation type="submission" date="2021-12" db="EMBL/GenBank/DDBJ databases">
        <authorList>
            <person name="Zaccaron A."/>
            <person name="Stergiopoulos I."/>
        </authorList>
    </citation>
    <scope>NUCLEOTIDE SEQUENCE</scope>
    <source>
        <strain evidence="2">Race5_Kim</strain>
    </source>
</reference>
<proteinExistence type="predicted"/>